<dbReference type="Proteomes" id="UP001165740">
    <property type="component" value="Chromosome 4"/>
</dbReference>
<evidence type="ECO:0000313" key="10">
    <source>
        <dbReference type="Proteomes" id="UP001165740"/>
    </source>
</evidence>
<dbReference type="PANTHER" id="PTHR11733">
    <property type="entry name" value="ZINC METALLOPROTEASE FAMILY M13 NEPRILYSIN-RELATED"/>
    <property type="match status" value="1"/>
</dbReference>
<dbReference type="InterPro" id="IPR018497">
    <property type="entry name" value="Peptidase_M13_C"/>
</dbReference>
<keyword evidence="6" id="KW-0482">Metalloprotease</keyword>
<dbReference type="GO" id="GO:0005886">
    <property type="term" value="C:plasma membrane"/>
    <property type="evidence" value="ECO:0007669"/>
    <property type="project" value="TreeGrafter"/>
</dbReference>
<feature type="domain" description="Peptidase M13 N-terminal" evidence="9">
    <location>
        <begin position="45"/>
        <end position="425"/>
    </location>
</feature>
<keyword evidence="7" id="KW-1133">Transmembrane helix</keyword>
<name>A0A9W3A2A0_BIOGL</name>
<evidence type="ECO:0000256" key="1">
    <source>
        <dbReference type="ARBA" id="ARBA00001947"/>
    </source>
</evidence>
<dbReference type="RefSeq" id="XP_055881314.1">
    <property type="nucleotide sequence ID" value="XM_056025339.1"/>
</dbReference>
<keyword evidence="4" id="KW-0378">Hydrolase</keyword>
<dbReference type="Pfam" id="PF05649">
    <property type="entry name" value="Peptidase_M13_N"/>
    <property type="match status" value="1"/>
</dbReference>
<evidence type="ECO:0000313" key="11">
    <source>
        <dbReference type="RefSeq" id="XP_055881314.1"/>
    </source>
</evidence>
<feature type="domain" description="Peptidase M13 C-terminal" evidence="8">
    <location>
        <begin position="485"/>
        <end position="680"/>
    </location>
</feature>
<dbReference type="PANTHER" id="PTHR11733:SF240">
    <property type="entry name" value="GH14155P-RELATED"/>
    <property type="match status" value="1"/>
</dbReference>
<keyword evidence="7" id="KW-0472">Membrane</keyword>
<evidence type="ECO:0000256" key="3">
    <source>
        <dbReference type="ARBA" id="ARBA00022723"/>
    </source>
</evidence>
<dbReference type="SUPFAM" id="SSF55486">
    <property type="entry name" value="Metalloproteases ('zincins'), catalytic domain"/>
    <property type="match status" value="1"/>
</dbReference>
<keyword evidence="5" id="KW-0862">Zinc</keyword>
<evidence type="ECO:0000256" key="2">
    <source>
        <dbReference type="ARBA" id="ARBA00022670"/>
    </source>
</evidence>
<dbReference type="GO" id="GO:0016485">
    <property type="term" value="P:protein processing"/>
    <property type="evidence" value="ECO:0007669"/>
    <property type="project" value="TreeGrafter"/>
</dbReference>
<dbReference type="CDD" id="cd08662">
    <property type="entry name" value="M13"/>
    <property type="match status" value="1"/>
</dbReference>
<evidence type="ECO:0000256" key="7">
    <source>
        <dbReference type="SAM" id="Phobius"/>
    </source>
</evidence>
<dbReference type="OMA" id="ENINWME"/>
<organism evidence="10 11">
    <name type="scientific">Biomphalaria glabrata</name>
    <name type="common">Bloodfluke planorb</name>
    <name type="synonym">Freshwater snail</name>
    <dbReference type="NCBI Taxonomy" id="6526"/>
    <lineage>
        <taxon>Eukaryota</taxon>
        <taxon>Metazoa</taxon>
        <taxon>Spiralia</taxon>
        <taxon>Lophotrochozoa</taxon>
        <taxon>Mollusca</taxon>
        <taxon>Gastropoda</taxon>
        <taxon>Heterobranchia</taxon>
        <taxon>Euthyneura</taxon>
        <taxon>Panpulmonata</taxon>
        <taxon>Hygrophila</taxon>
        <taxon>Lymnaeoidea</taxon>
        <taxon>Planorbidae</taxon>
        <taxon>Biomphalaria</taxon>
    </lineage>
</organism>
<proteinExistence type="predicted"/>
<reference evidence="11" key="1">
    <citation type="submission" date="2025-08" db="UniProtKB">
        <authorList>
            <consortium name="RefSeq"/>
        </authorList>
    </citation>
    <scope>IDENTIFICATION</scope>
</reference>
<keyword evidence="7" id="KW-0812">Transmembrane</keyword>
<accession>A0A9W3A2A0</accession>
<keyword evidence="10" id="KW-1185">Reference proteome</keyword>
<dbReference type="AlphaFoldDB" id="A0A9W3A2A0"/>
<dbReference type="GO" id="GO:0046872">
    <property type="term" value="F:metal ion binding"/>
    <property type="evidence" value="ECO:0007669"/>
    <property type="project" value="UniProtKB-KW"/>
</dbReference>
<dbReference type="InterPro" id="IPR042089">
    <property type="entry name" value="Peptidase_M13_dom_2"/>
</dbReference>
<gene>
    <name evidence="11" type="primary">LOC106066760</name>
</gene>
<evidence type="ECO:0000256" key="6">
    <source>
        <dbReference type="ARBA" id="ARBA00023049"/>
    </source>
</evidence>
<dbReference type="GO" id="GO:0004222">
    <property type="term" value="F:metalloendopeptidase activity"/>
    <property type="evidence" value="ECO:0007669"/>
    <property type="project" value="InterPro"/>
</dbReference>
<sequence length="681" mass="77524">MTCGTAGSLTYFYLVDYFREDLCLTERCILAASQLLSPMDQSVDPCINFYDYACGGQIKELSKYSKRTVNLATAIEDNMNNKIRVLLEGADDSTALYKIKPRAVYKLCMDTENLNFQSIQSFRQLVREVGDCSLFNPNWTQKDFRFESVLSHLSSLGISPIIQIGFLHPTALSIFTVSAGQALLPGIRLDNRFGSYYAFKSVKSYLVNSLVLMNVSQQEATKAADDVLDLKIELGLIEDQVQDSTTSKLLATNIATLNNNFTFVNWTELFESLKSGIDVSNDSTVLVSSDHLMYLEKVNAIMPRTRKSILSNYLMSFLVAKFAFALGPMFIKFLDEMYLDLKYTQPREWWENCVKQTMMIYPALVDRMYVEAYANQRDLNQIRTVATEIVQAVQSTVDENDWLSRETKTSLRAKIERIQIQVGYPEYILNDSYINNLSETSFTSEGQFLDIVIDFHRYKSKQTVKKSNLPFATRSWIVPVTKAGAYWNLFSNSIEIPLGFLQTPTYSPKYLRSMVFGAIGSIIGHELVHGLDADPMFNVTWKEEELRKLTHLSECFKDQYRKFSYKGEKLDGASSLAENMCDLDGLKLSYKAFQSSAQSQRSDEKKLPGINMNHNQIFFLSFAQTWCSHMSDVDRIYTLNGVHAPDRFRVLGTLQNSQDFADTFQCIPGSPMNPLKKCAVY</sequence>
<dbReference type="Gene3D" id="1.10.1380.10">
    <property type="entry name" value="Neutral endopeptidase , domain2"/>
    <property type="match status" value="1"/>
</dbReference>
<feature type="transmembrane region" description="Helical" evidence="7">
    <location>
        <begin position="313"/>
        <end position="334"/>
    </location>
</feature>
<protein>
    <submittedName>
        <fullName evidence="11">Endothelin-converting enzyme 2-like</fullName>
    </submittedName>
</protein>
<dbReference type="Gene3D" id="3.40.390.10">
    <property type="entry name" value="Collagenase (Catalytic Domain)"/>
    <property type="match status" value="1"/>
</dbReference>
<dbReference type="InterPro" id="IPR000718">
    <property type="entry name" value="Peptidase_M13"/>
</dbReference>
<dbReference type="InterPro" id="IPR024079">
    <property type="entry name" value="MetalloPept_cat_dom_sf"/>
</dbReference>
<keyword evidence="2" id="KW-0645">Protease</keyword>
<dbReference type="PRINTS" id="PR00786">
    <property type="entry name" value="NEPRILYSIN"/>
</dbReference>
<dbReference type="PROSITE" id="PS51885">
    <property type="entry name" value="NEPRILYSIN"/>
    <property type="match status" value="1"/>
</dbReference>
<dbReference type="OrthoDB" id="6475849at2759"/>
<evidence type="ECO:0000259" key="9">
    <source>
        <dbReference type="Pfam" id="PF05649"/>
    </source>
</evidence>
<evidence type="ECO:0000256" key="5">
    <source>
        <dbReference type="ARBA" id="ARBA00022833"/>
    </source>
</evidence>
<keyword evidence="3" id="KW-0479">Metal-binding</keyword>
<evidence type="ECO:0000256" key="4">
    <source>
        <dbReference type="ARBA" id="ARBA00022801"/>
    </source>
</evidence>
<dbReference type="InterPro" id="IPR008753">
    <property type="entry name" value="Peptidase_M13_N"/>
</dbReference>
<comment type="cofactor">
    <cofactor evidence="1">
        <name>Zn(2+)</name>
        <dbReference type="ChEBI" id="CHEBI:29105"/>
    </cofactor>
</comment>
<dbReference type="GeneID" id="106066760"/>
<dbReference type="Pfam" id="PF01431">
    <property type="entry name" value="Peptidase_M13"/>
    <property type="match status" value="1"/>
</dbReference>
<evidence type="ECO:0000259" key="8">
    <source>
        <dbReference type="Pfam" id="PF01431"/>
    </source>
</evidence>